<evidence type="ECO:0000313" key="2">
    <source>
        <dbReference type="Proteomes" id="UP000095358"/>
    </source>
</evidence>
<dbReference type="Proteomes" id="UP000095358">
    <property type="component" value="Unassembled WGS sequence"/>
</dbReference>
<dbReference type="GO" id="GO:0006412">
    <property type="term" value="P:translation"/>
    <property type="evidence" value="ECO:0007669"/>
    <property type="project" value="InterPro"/>
</dbReference>
<dbReference type="Gene3D" id="3.90.1030.10">
    <property type="entry name" value="Ribosomal protein L17"/>
    <property type="match status" value="1"/>
</dbReference>
<comment type="caution">
    <text evidence="1">The sequence shown here is derived from an EMBL/GenBank/DDBJ whole genome shotgun (WGS) entry which is preliminary data.</text>
</comment>
<dbReference type="VEuPathDB" id="FungiDB:AWRI3580_g2723"/>
<gene>
    <name evidence="1" type="ORF">AWRI3580_g2723</name>
</gene>
<proteinExistence type="predicted"/>
<organism evidence="1 2">
    <name type="scientific">Hanseniaspora uvarum</name>
    <name type="common">Yeast</name>
    <name type="synonym">Kloeckera apiculata</name>
    <dbReference type="NCBI Taxonomy" id="29833"/>
    <lineage>
        <taxon>Eukaryota</taxon>
        <taxon>Fungi</taxon>
        <taxon>Dikarya</taxon>
        <taxon>Ascomycota</taxon>
        <taxon>Saccharomycotina</taxon>
        <taxon>Saccharomycetes</taxon>
        <taxon>Saccharomycodales</taxon>
        <taxon>Saccharomycodaceae</taxon>
        <taxon>Hanseniaspora</taxon>
    </lineage>
</organism>
<name>A0A1E5RJD4_HANUV</name>
<dbReference type="AlphaFoldDB" id="A0A1E5RJD4"/>
<accession>A0A1E5RJD4</accession>
<dbReference type="GO" id="GO:0003735">
    <property type="term" value="F:structural constituent of ribosome"/>
    <property type="evidence" value="ECO:0007669"/>
    <property type="project" value="InterPro"/>
</dbReference>
<evidence type="ECO:0000313" key="1">
    <source>
        <dbReference type="EMBL" id="OEJ86964.1"/>
    </source>
</evidence>
<dbReference type="EMBL" id="LPNN01000005">
    <property type="protein sequence ID" value="OEJ86964.1"/>
    <property type="molecule type" value="Genomic_DNA"/>
</dbReference>
<dbReference type="GO" id="GO:0005840">
    <property type="term" value="C:ribosome"/>
    <property type="evidence" value="ECO:0007669"/>
    <property type="project" value="InterPro"/>
</dbReference>
<sequence length="311" mass="36387">MFKRSAMFFGRGPFNLKATELKNPKQIIIAKSLASEILDHNMIQTTTAKAKFINSHFYKFVDKVLKYEESSGNQELQNKYKTEAKDLLSGRLNDSTKRDELFSKALLMANKWKNRVGGKHIKKIEFLKLSQLEPAHHDAHPVTFIELRDLPLFVEDTDKPTYGNLTLWLALESLFNEQQYSKHSKGQLFATIRDYLKNSTTEEKEHFFDVELKKARKVIQTKKFNEQQSLIGNEDVVEDSLSKEESKAPEFKYVESEDKELYSNIKKEYQEYDRAIIQREKKHMNHSIEHLGEVNMEARVHGVKVMKNCEY</sequence>
<protein>
    <submittedName>
        <fullName evidence="1">Uncharacterized protein</fullName>
    </submittedName>
</protein>
<reference evidence="2" key="1">
    <citation type="journal article" date="2016" name="Genome Announc.">
        <title>Genome sequences of three species of Hanseniaspora isolated from spontaneous wine fermentations.</title>
        <authorList>
            <person name="Sternes P.R."/>
            <person name="Lee D."/>
            <person name="Kutyna D.R."/>
            <person name="Borneman A.R."/>
        </authorList>
    </citation>
    <scope>NUCLEOTIDE SEQUENCE [LARGE SCALE GENOMIC DNA]</scope>
    <source>
        <strain evidence="2">AWRI3580</strain>
    </source>
</reference>
<dbReference type="InterPro" id="IPR036373">
    <property type="entry name" value="Ribosomal_bL17_sf"/>
</dbReference>
<keyword evidence="2" id="KW-1185">Reference proteome</keyword>
<dbReference type="OrthoDB" id="275000at2759"/>